<dbReference type="RefSeq" id="WP_010265561.1">
    <property type="nucleotide sequence ID" value="NZ_JAVRET010000023.1"/>
</dbReference>
<dbReference type="Pfam" id="PF00392">
    <property type="entry name" value="GntR"/>
    <property type="match status" value="1"/>
</dbReference>
<dbReference type="InterPro" id="IPR050679">
    <property type="entry name" value="Bact_HTH_transcr_reg"/>
</dbReference>
<protein>
    <submittedName>
        <fullName evidence="5">Winged helix-turn-helix domain-containing protein</fullName>
    </submittedName>
</protein>
<dbReference type="InterPro" id="IPR036390">
    <property type="entry name" value="WH_DNA-bd_sf"/>
</dbReference>
<evidence type="ECO:0000313" key="6">
    <source>
        <dbReference type="Proteomes" id="UP001183610"/>
    </source>
</evidence>
<dbReference type="InterPro" id="IPR036388">
    <property type="entry name" value="WH-like_DNA-bd_sf"/>
</dbReference>
<dbReference type="Gene3D" id="1.10.10.10">
    <property type="entry name" value="Winged helix-like DNA-binding domain superfamily/Winged helix DNA-binding domain"/>
    <property type="match status" value="1"/>
</dbReference>
<sequence length="91" mass="9841">MHDFDPSRPKWQQIADEIRGRIQSGQYPVGHLVSEVKLQAEFEVARATVRKATARLRAEGLITTTPAMGSFVNAAKGSDADAAARGETESS</sequence>
<evidence type="ECO:0000256" key="2">
    <source>
        <dbReference type="ARBA" id="ARBA00023125"/>
    </source>
</evidence>
<dbReference type="EMBL" id="JAVRET010000023">
    <property type="protein sequence ID" value="MDT0409866.1"/>
    <property type="molecule type" value="Genomic_DNA"/>
</dbReference>
<feature type="domain" description="HTH gntR-type" evidence="4">
    <location>
        <begin position="8"/>
        <end position="75"/>
    </location>
</feature>
<gene>
    <name evidence="5" type="ORF">RM698_12495</name>
</gene>
<name>A0ABU2QZJ5_9ACTN</name>
<evidence type="ECO:0000259" key="4">
    <source>
        <dbReference type="PROSITE" id="PS50949"/>
    </source>
</evidence>
<dbReference type="PANTHER" id="PTHR44846">
    <property type="entry name" value="MANNOSYL-D-GLYCERATE TRANSPORT/METABOLISM SYSTEM REPRESSOR MNGR-RELATED"/>
    <property type="match status" value="1"/>
</dbReference>
<proteinExistence type="predicted"/>
<evidence type="ECO:0000256" key="3">
    <source>
        <dbReference type="ARBA" id="ARBA00023163"/>
    </source>
</evidence>
<keyword evidence="6" id="KW-1185">Reference proteome</keyword>
<dbReference type="SUPFAM" id="SSF46785">
    <property type="entry name" value="Winged helix' DNA-binding domain"/>
    <property type="match status" value="1"/>
</dbReference>
<evidence type="ECO:0000313" key="5">
    <source>
        <dbReference type="EMBL" id="MDT0409866.1"/>
    </source>
</evidence>
<keyword evidence="2" id="KW-0238">DNA-binding</keyword>
<dbReference type="PANTHER" id="PTHR44846:SF17">
    <property type="entry name" value="GNTR-FAMILY TRANSCRIPTIONAL REGULATOR"/>
    <property type="match status" value="1"/>
</dbReference>
<dbReference type="SMART" id="SM00345">
    <property type="entry name" value="HTH_GNTR"/>
    <property type="match status" value="1"/>
</dbReference>
<keyword evidence="1" id="KW-0805">Transcription regulation</keyword>
<dbReference type="InterPro" id="IPR000524">
    <property type="entry name" value="Tscrpt_reg_HTH_GntR"/>
</dbReference>
<reference evidence="6" key="1">
    <citation type="submission" date="2023-07" db="EMBL/GenBank/DDBJ databases">
        <title>30 novel species of actinomycetes from the DSMZ collection.</title>
        <authorList>
            <person name="Nouioui I."/>
        </authorList>
    </citation>
    <scope>NUCLEOTIDE SEQUENCE [LARGE SCALE GENOMIC DNA]</scope>
    <source>
        <strain evidence="6">DSM 41979</strain>
    </source>
</reference>
<organism evidence="5 6">
    <name type="scientific">Streptomyces evansiae</name>
    <dbReference type="NCBI Taxonomy" id="3075535"/>
    <lineage>
        <taxon>Bacteria</taxon>
        <taxon>Bacillati</taxon>
        <taxon>Actinomycetota</taxon>
        <taxon>Actinomycetes</taxon>
        <taxon>Kitasatosporales</taxon>
        <taxon>Streptomycetaceae</taxon>
        <taxon>Streptomyces</taxon>
    </lineage>
</organism>
<dbReference type="PROSITE" id="PS50949">
    <property type="entry name" value="HTH_GNTR"/>
    <property type="match status" value="1"/>
</dbReference>
<accession>A0ABU2QZJ5</accession>
<evidence type="ECO:0000256" key="1">
    <source>
        <dbReference type="ARBA" id="ARBA00023015"/>
    </source>
</evidence>
<dbReference type="CDD" id="cd07377">
    <property type="entry name" value="WHTH_GntR"/>
    <property type="match status" value="1"/>
</dbReference>
<dbReference type="PRINTS" id="PR00035">
    <property type="entry name" value="HTHGNTR"/>
</dbReference>
<dbReference type="Proteomes" id="UP001183610">
    <property type="component" value="Unassembled WGS sequence"/>
</dbReference>
<keyword evidence="3" id="KW-0804">Transcription</keyword>
<comment type="caution">
    <text evidence="5">The sequence shown here is derived from an EMBL/GenBank/DDBJ whole genome shotgun (WGS) entry which is preliminary data.</text>
</comment>